<keyword evidence="5 9" id="KW-0812">Transmembrane</keyword>
<dbReference type="HAMAP" id="MF_01148">
    <property type="entry name" value="Lnt"/>
    <property type="match status" value="1"/>
</dbReference>
<dbReference type="InterPro" id="IPR036526">
    <property type="entry name" value="C-N_Hydrolase_sf"/>
</dbReference>
<dbReference type="CDD" id="cd07571">
    <property type="entry name" value="ALP_N-acyl_transferase"/>
    <property type="match status" value="1"/>
</dbReference>
<evidence type="ECO:0000256" key="1">
    <source>
        <dbReference type="ARBA" id="ARBA00004651"/>
    </source>
</evidence>
<dbReference type="InterPro" id="IPR045378">
    <property type="entry name" value="LNT_N"/>
</dbReference>
<dbReference type="SUPFAM" id="SSF56317">
    <property type="entry name" value="Carbon-nitrogen hydrolase"/>
    <property type="match status" value="1"/>
</dbReference>
<evidence type="ECO:0000256" key="5">
    <source>
        <dbReference type="ARBA" id="ARBA00022692"/>
    </source>
</evidence>
<evidence type="ECO:0000256" key="8">
    <source>
        <dbReference type="ARBA" id="ARBA00023315"/>
    </source>
</evidence>
<dbReference type="NCBIfam" id="TIGR00546">
    <property type="entry name" value="lnt"/>
    <property type="match status" value="1"/>
</dbReference>
<comment type="catalytic activity">
    <reaction evidence="9">
        <text>N-terminal S-1,2-diacyl-sn-glyceryl-L-cysteinyl-[lipoprotein] + a glycerophospholipid = N-acyl-S-1,2-diacyl-sn-glyceryl-L-cysteinyl-[lipoprotein] + a 2-acyl-sn-glycero-3-phospholipid + H(+)</text>
        <dbReference type="Rhea" id="RHEA:48228"/>
        <dbReference type="Rhea" id="RHEA-COMP:14681"/>
        <dbReference type="Rhea" id="RHEA-COMP:14684"/>
        <dbReference type="ChEBI" id="CHEBI:15378"/>
        <dbReference type="ChEBI" id="CHEBI:136912"/>
        <dbReference type="ChEBI" id="CHEBI:140656"/>
        <dbReference type="ChEBI" id="CHEBI:140657"/>
        <dbReference type="ChEBI" id="CHEBI:140660"/>
        <dbReference type="EC" id="2.3.1.269"/>
    </reaction>
</comment>
<dbReference type="UniPathway" id="UPA00666"/>
<dbReference type="PANTHER" id="PTHR38686:SF1">
    <property type="entry name" value="APOLIPOPROTEIN N-ACYLTRANSFERASE"/>
    <property type="match status" value="1"/>
</dbReference>
<evidence type="ECO:0000256" key="3">
    <source>
        <dbReference type="ARBA" id="ARBA00022475"/>
    </source>
</evidence>
<organism evidence="11 12">
    <name type="scientific">Paragemmobacter kunshanensis</name>
    <dbReference type="NCBI Taxonomy" id="2583234"/>
    <lineage>
        <taxon>Bacteria</taxon>
        <taxon>Pseudomonadati</taxon>
        <taxon>Pseudomonadota</taxon>
        <taxon>Alphaproteobacteria</taxon>
        <taxon>Rhodobacterales</taxon>
        <taxon>Paracoccaceae</taxon>
        <taxon>Paragemmobacter</taxon>
    </lineage>
</organism>
<dbReference type="RefSeq" id="WP_165047898.1">
    <property type="nucleotide sequence ID" value="NZ_JAALFE010000004.1"/>
</dbReference>
<dbReference type="Pfam" id="PF00795">
    <property type="entry name" value="CN_hydrolase"/>
    <property type="match status" value="1"/>
</dbReference>
<comment type="subcellular location">
    <subcellularLocation>
        <location evidence="1 9">Cell membrane</location>
        <topology evidence="1 9">Multi-pass membrane protein</topology>
    </subcellularLocation>
</comment>
<name>A0A6M1TKJ3_9RHOB</name>
<evidence type="ECO:0000313" key="12">
    <source>
        <dbReference type="Proteomes" id="UP000474758"/>
    </source>
</evidence>
<dbReference type="GO" id="GO:0016410">
    <property type="term" value="F:N-acyltransferase activity"/>
    <property type="evidence" value="ECO:0007669"/>
    <property type="project" value="UniProtKB-UniRule"/>
</dbReference>
<dbReference type="InterPro" id="IPR004563">
    <property type="entry name" value="Apolipo_AcylTrfase"/>
</dbReference>
<sequence length="479" mass="51272">MLAGAVAAAGQAPLGWWWLALPAMAFLMDRIMRARAGRGWVAWFGGAGYFAAALAWIVEPFLIEPWVHGWMAPFAVVLLSFGLALFWAVAALAAGQIAREGLHGLGMLVIAMTGAELARGHVLTGFPWAMPGHVWIGFAPAQLAAYVGPGGLTLFTLAVAALLARRSVLSGAAAVILLGAAFGLGHWRESLPLPEPRPAVLRLVQPNAEQGLKWDPELARMFFERQLDYTAAGSRPDLAIWPETAVPYLLEDYPEVALRIAEAGRGSPVAVGVQRVDGWQFWNSLAVIGPDGRVGASYDKHHLVPFGEYIPAGDILYDLFGLVAFAAQQGNGYSAGPGPAVLDLGGGLGRVLPLICYEAIFPQDVRNAPLRADWILQITNDAWFGTWSGPQQHLAQARLRAIEQGLPLVRVANTGITVVTDARGRILDSLPQGEAGYMDVRLPGALPPTPYARWGEVPLLLILLGLLAVGVLTQRRKVA</sequence>
<feature type="transmembrane region" description="Helical" evidence="9">
    <location>
        <begin position="105"/>
        <end position="123"/>
    </location>
</feature>
<dbReference type="AlphaFoldDB" id="A0A6M1TKJ3"/>
<keyword evidence="4 9" id="KW-0808">Transferase</keyword>
<evidence type="ECO:0000256" key="4">
    <source>
        <dbReference type="ARBA" id="ARBA00022679"/>
    </source>
</evidence>
<evidence type="ECO:0000313" key="11">
    <source>
        <dbReference type="EMBL" id="NGQ90449.1"/>
    </source>
</evidence>
<protein>
    <recommendedName>
        <fullName evidence="9">Apolipoprotein N-acyltransferase</fullName>
        <shortName evidence="9">ALP N-acyltransferase</shortName>
        <ecNumber evidence="9">2.3.1.269</ecNumber>
    </recommendedName>
</protein>
<dbReference type="EMBL" id="JAALFE010000004">
    <property type="protein sequence ID" value="NGQ90449.1"/>
    <property type="molecule type" value="Genomic_DNA"/>
</dbReference>
<keyword evidence="8 9" id="KW-0012">Acyltransferase</keyword>
<feature type="transmembrane region" description="Helical" evidence="9">
    <location>
        <begin position="40"/>
        <end position="58"/>
    </location>
</feature>
<keyword evidence="7 9" id="KW-0472">Membrane</keyword>
<feature type="transmembrane region" description="Helical" evidence="9">
    <location>
        <begin position="70"/>
        <end position="93"/>
    </location>
</feature>
<comment type="caution">
    <text evidence="11">The sequence shown here is derived from an EMBL/GenBank/DDBJ whole genome shotgun (WGS) entry which is preliminary data.</text>
</comment>
<dbReference type="EC" id="2.3.1.269" evidence="9"/>
<dbReference type="Pfam" id="PF20154">
    <property type="entry name" value="LNT_N"/>
    <property type="match status" value="1"/>
</dbReference>
<comment type="similarity">
    <text evidence="2 9">Belongs to the CN hydrolase family. Apolipoprotein N-acyltransferase subfamily.</text>
</comment>
<dbReference type="PROSITE" id="PS50263">
    <property type="entry name" value="CN_HYDROLASE"/>
    <property type="match status" value="1"/>
</dbReference>
<dbReference type="Gene3D" id="3.60.110.10">
    <property type="entry name" value="Carbon-nitrogen hydrolase"/>
    <property type="match status" value="1"/>
</dbReference>
<feature type="domain" description="CN hydrolase" evidence="10">
    <location>
        <begin position="204"/>
        <end position="444"/>
    </location>
</feature>
<proteinExistence type="inferred from homology"/>
<comment type="pathway">
    <text evidence="9">Protein modification; lipoprotein biosynthesis (N-acyl transfer).</text>
</comment>
<dbReference type="Proteomes" id="UP000474758">
    <property type="component" value="Unassembled WGS sequence"/>
</dbReference>
<keyword evidence="6 9" id="KW-1133">Transmembrane helix</keyword>
<gene>
    <name evidence="9 11" type="primary">lnt</name>
    <name evidence="11" type="ORF">G5V65_06035</name>
</gene>
<comment type="function">
    <text evidence="9">Catalyzes the phospholipid dependent N-acylation of the N-terminal cysteine of apolipoprotein, the last step in lipoprotein maturation.</text>
</comment>
<dbReference type="InterPro" id="IPR003010">
    <property type="entry name" value="C-N_Hydrolase"/>
</dbReference>
<feature type="transmembrane region" description="Helical" evidence="9">
    <location>
        <begin position="451"/>
        <end position="473"/>
    </location>
</feature>
<evidence type="ECO:0000256" key="7">
    <source>
        <dbReference type="ARBA" id="ARBA00023136"/>
    </source>
</evidence>
<feature type="transmembrane region" description="Helical" evidence="9">
    <location>
        <begin position="168"/>
        <end position="187"/>
    </location>
</feature>
<dbReference type="PANTHER" id="PTHR38686">
    <property type="entry name" value="APOLIPOPROTEIN N-ACYLTRANSFERASE"/>
    <property type="match status" value="1"/>
</dbReference>
<reference evidence="11 12" key="1">
    <citation type="submission" date="2020-02" db="EMBL/GenBank/DDBJ databases">
        <title>Rhodobacter translucens sp. nov., a novel bacterium isolated from activated sludge.</title>
        <authorList>
            <person name="Liu J."/>
        </authorList>
    </citation>
    <scope>NUCLEOTIDE SEQUENCE [LARGE SCALE GENOMIC DNA]</scope>
    <source>
        <strain evidence="11 12">HX-7-19</strain>
    </source>
</reference>
<evidence type="ECO:0000256" key="2">
    <source>
        <dbReference type="ARBA" id="ARBA00010065"/>
    </source>
</evidence>
<feature type="transmembrane region" description="Helical" evidence="9">
    <location>
        <begin position="6"/>
        <end position="28"/>
    </location>
</feature>
<evidence type="ECO:0000256" key="9">
    <source>
        <dbReference type="HAMAP-Rule" id="MF_01148"/>
    </source>
</evidence>
<keyword evidence="11" id="KW-0449">Lipoprotein</keyword>
<keyword evidence="3 9" id="KW-1003">Cell membrane</keyword>
<keyword evidence="12" id="KW-1185">Reference proteome</keyword>
<evidence type="ECO:0000259" key="10">
    <source>
        <dbReference type="PROSITE" id="PS50263"/>
    </source>
</evidence>
<dbReference type="GO" id="GO:0005886">
    <property type="term" value="C:plasma membrane"/>
    <property type="evidence" value="ECO:0007669"/>
    <property type="project" value="UniProtKB-SubCell"/>
</dbReference>
<accession>A0A6M1TKJ3</accession>
<evidence type="ECO:0000256" key="6">
    <source>
        <dbReference type="ARBA" id="ARBA00022989"/>
    </source>
</evidence>
<feature type="transmembrane region" description="Helical" evidence="9">
    <location>
        <begin position="143"/>
        <end position="163"/>
    </location>
</feature>
<dbReference type="GO" id="GO:0042158">
    <property type="term" value="P:lipoprotein biosynthetic process"/>
    <property type="evidence" value="ECO:0007669"/>
    <property type="project" value="UniProtKB-UniRule"/>
</dbReference>